<gene>
    <name evidence="1" type="ORF">BDM02DRAFT_1110418</name>
</gene>
<reference evidence="1" key="2">
    <citation type="journal article" date="2020" name="Nat. Commun.">
        <title>Large-scale genome sequencing of mycorrhizal fungi provides insights into the early evolution of symbiotic traits.</title>
        <authorList>
            <person name="Miyauchi S."/>
            <person name="Kiss E."/>
            <person name="Kuo A."/>
            <person name="Drula E."/>
            <person name="Kohler A."/>
            <person name="Sanchez-Garcia M."/>
            <person name="Morin E."/>
            <person name="Andreopoulos B."/>
            <person name="Barry K.W."/>
            <person name="Bonito G."/>
            <person name="Buee M."/>
            <person name="Carver A."/>
            <person name="Chen C."/>
            <person name="Cichocki N."/>
            <person name="Clum A."/>
            <person name="Culley D."/>
            <person name="Crous P.W."/>
            <person name="Fauchery L."/>
            <person name="Girlanda M."/>
            <person name="Hayes R.D."/>
            <person name="Keri Z."/>
            <person name="LaButti K."/>
            <person name="Lipzen A."/>
            <person name="Lombard V."/>
            <person name="Magnuson J."/>
            <person name="Maillard F."/>
            <person name="Murat C."/>
            <person name="Nolan M."/>
            <person name="Ohm R.A."/>
            <person name="Pangilinan J."/>
            <person name="Pereira M.F."/>
            <person name="Perotto S."/>
            <person name="Peter M."/>
            <person name="Pfister S."/>
            <person name="Riley R."/>
            <person name="Sitrit Y."/>
            <person name="Stielow J.B."/>
            <person name="Szollosi G."/>
            <person name="Zifcakova L."/>
            <person name="Stursova M."/>
            <person name="Spatafora J.W."/>
            <person name="Tedersoo L."/>
            <person name="Vaario L.M."/>
            <person name="Yamada A."/>
            <person name="Yan M."/>
            <person name="Wang P."/>
            <person name="Xu J."/>
            <person name="Bruns T."/>
            <person name="Baldrian P."/>
            <person name="Vilgalys R."/>
            <person name="Dunand C."/>
            <person name="Henrissat B."/>
            <person name="Grigoriev I.V."/>
            <person name="Hibbett D."/>
            <person name="Nagy L.G."/>
            <person name="Martin F.M."/>
        </authorList>
    </citation>
    <scope>NUCLEOTIDE SEQUENCE</scope>
    <source>
        <strain evidence="1">P2</strain>
    </source>
</reference>
<accession>A0ACB6ZW71</accession>
<organism evidence="1 2">
    <name type="scientific">Thelephora ganbajun</name>
    <name type="common">Ganba fungus</name>
    <dbReference type="NCBI Taxonomy" id="370292"/>
    <lineage>
        <taxon>Eukaryota</taxon>
        <taxon>Fungi</taxon>
        <taxon>Dikarya</taxon>
        <taxon>Basidiomycota</taxon>
        <taxon>Agaricomycotina</taxon>
        <taxon>Agaricomycetes</taxon>
        <taxon>Thelephorales</taxon>
        <taxon>Thelephoraceae</taxon>
        <taxon>Thelephora</taxon>
    </lineage>
</organism>
<dbReference type="Proteomes" id="UP000886501">
    <property type="component" value="Unassembled WGS sequence"/>
</dbReference>
<evidence type="ECO:0000313" key="1">
    <source>
        <dbReference type="EMBL" id="KAF9653901.1"/>
    </source>
</evidence>
<comment type="caution">
    <text evidence="1">The sequence shown here is derived from an EMBL/GenBank/DDBJ whole genome shotgun (WGS) entry which is preliminary data.</text>
</comment>
<reference evidence="1" key="1">
    <citation type="submission" date="2019-10" db="EMBL/GenBank/DDBJ databases">
        <authorList>
            <consortium name="DOE Joint Genome Institute"/>
            <person name="Kuo A."/>
            <person name="Miyauchi S."/>
            <person name="Kiss E."/>
            <person name="Drula E."/>
            <person name="Kohler A."/>
            <person name="Sanchez-Garcia M."/>
            <person name="Andreopoulos B."/>
            <person name="Barry K.W."/>
            <person name="Bonito G."/>
            <person name="Buee M."/>
            <person name="Carver A."/>
            <person name="Chen C."/>
            <person name="Cichocki N."/>
            <person name="Clum A."/>
            <person name="Culley D."/>
            <person name="Crous P.W."/>
            <person name="Fauchery L."/>
            <person name="Girlanda M."/>
            <person name="Hayes R."/>
            <person name="Keri Z."/>
            <person name="Labutti K."/>
            <person name="Lipzen A."/>
            <person name="Lombard V."/>
            <person name="Magnuson J."/>
            <person name="Maillard F."/>
            <person name="Morin E."/>
            <person name="Murat C."/>
            <person name="Nolan M."/>
            <person name="Ohm R."/>
            <person name="Pangilinan J."/>
            <person name="Pereira M."/>
            <person name="Perotto S."/>
            <person name="Peter M."/>
            <person name="Riley R."/>
            <person name="Sitrit Y."/>
            <person name="Stielow B."/>
            <person name="Szollosi G."/>
            <person name="Zifcakova L."/>
            <person name="Stursova M."/>
            <person name="Spatafora J.W."/>
            <person name="Tedersoo L."/>
            <person name="Vaario L.-M."/>
            <person name="Yamada A."/>
            <person name="Yan M."/>
            <person name="Wang P."/>
            <person name="Xu J."/>
            <person name="Bruns T."/>
            <person name="Baldrian P."/>
            <person name="Vilgalys R."/>
            <person name="Henrissat B."/>
            <person name="Grigoriev I.V."/>
            <person name="Hibbett D."/>
            <person name="Nagy L.G."/>
            <person name="Martin F.M."/>
        </authorList>
    </citation>
    <scope>NUCLEOTIDE SEQUENCE</scope>
    <source>
        <strain evidence="1">P2</strain>
    </source>
</reference>
<name>A0ACB6ZW71_THEGA</name>
<dbReference type="EMBL" id="MU117962">
    <property type="protein sequence ID" value="KAF9653901.1"/>
    <property type="molecule type" value="Genomic_DNA"/>
</dbReference>
<proteinExistence type="predicted"/>
<keyword evidence="2" id="KW-1185">Reference proteome</keyword>
<evidence type="ECO:0000313" key="2">
    <source>
        <dbReference type="Proteomes" id="UP000886501"/>
    </source>
</evidence>
<sequence length="163" mass="18556">MSLSPVIHLQTNNRRVNPSQDGGFTLNVITTRQRVTMIFPQRSREAFPRVSLERKSDPKSFDSTWVPSWIRRLLSSTLTDLSARSITRSRSGSPGETTWSLDIRPTESSSTGGETSQIFTPLPLCHRFHLSGISHRQDVTEYTTPLQGLLFRHDPVDLDFYPR</sequence>
<protein>
    <submittedName>
        <fullName evidence="1">Uncharacterized protein</fullName>
    </submittedName>
</protein>